<comment type="similarity">
    <text evidence="2">Belongs to the cation diffusion facilitator (CDF) transporter (TC 2.A.4) family. SLC30A subfamily.</text>
</comment>
<feature type="transmembrane region" description="Helical" evidence="8">
    <location>
        <begin position="67"/>
        <end position="86"/>
    </location>
</feature>
<gene>
    <name evidence="10" type="ORF">DVH24_040390</name>
</gene>
<evidence type="ECO:0000256" key="7">
    <source>
        <dbReference type="SAM" id="MobiDB-lite"/>
    </source>
</evidence>
<dbReference type="Gene3D" id="1.20.1510.10">
    <property type="entry name" value="Cation efflux protein transmembrane domain"/>
    <property type="match status" value="1"/>
</dbReference>
<name>A0A498IDJ0_MALDO</name>
<dbReference type="SUPFAM" id="SSF161111">
    <property type="entry name" value="Cation efflux protein transmembrane domain-like"/>
    <property type="match status" value="1"/>
</dbReference>
<dbReference type="InterPro" id="IPR027469">
    <property type="entry name" value="Cation_efflux_TMD_sf"/>
</dbReference>
<sequence length="295" mass="33189">MLSRTARQCIQEMEPQISEHERVSVDVQAIETRLSGSLICRDGPCGFSDAKTSSKDAQERSASLRRLMIVVALCLVFMSVEVVGGFKANSLAILADAAHQHLQFLSWHLLCHDHGHGHGDHHDHHEDHNETHNHGTTVTTHHSHHHEVHCNHGDKHHHIVDVTVPLLKHSSEGEKKPKQQNINVQGAYLHVLGDSIQIMIFSTTIPMLRNILEVLMESTPREIDATKIEKDLCGMDEVVDIQELHIWAITVGKVLMACHIIVKPDANAEMVLKKVIDYVKRGYNISHVTIEIEHQ</sequence>
<keyword evidence="6 8" id="KW-0472">Membrane</keyword>
<dbReference type="InterPro" id="IPR050681">
    <property type="entry name" value="CDF/SLC30A"/>
</dbReference>
<evidence type="ECO:0000313" key="11">
    <source>
        <dbReference type="Proteomes" id="UP000290289"/>
    </source>
</evidence>
<feature type="region of interest" description="Disordered" evidence="7">
    <location>
        <begin position="116"/>
        <end position="152"/>
    </location>
</feature>
<evidence type="ECO:0000256" key="4">
    <source>
        <dbReference type="ARBA" id="ARBA00022906"/>
    </source>
</evidence>
<dbReference type="AlphaFoldDB" id="A0A498IDJ0"/>
<dbReference type="GO" id="GO:0005385">
    <property type="term" value="F:zinc ion transmembrane transporter activity"/>
    <property type="evidence" value="ECO:0007669"/>
    <property type="project" value="TreeGrafter"/>
</dbReference>
<dbReference type="Pfam" id="PF16916">
    <property type="entry name" value="ZT_dimer"/>
    <property type="match status" value="1"/>
</dbReference>
<dbReference type="InterPro" id="IPR036837">
    <property type="entry name" value="Cation_efflux_CTD_sf"/>
</dbReference>
<dbReference type="GO" id="GO:0005886">
    <property type="term" value="C:plasma membrane"/>
    <property type="evidence" value="ECO:0007669"/>
    <property type="project" value="TreeGrafter"/>
</dbReference>
<feature type="domain" description="Cation efflux protein cytoplasmic" evidence="9">
    <location>
        <begin position="220"/>
        <end position="294"/>
    </location>
</feature>
<keyword evidence="11" id="KW-1185">Reference proteome</keyword>
<evidence type="ECO:0000313" key="10">
    <source>
        <dbReference type="EMBL" id="RXH79243.1"/>
    </source>
</evidence>
<dbReference type="PANTHER" id="PTHR11562">
    <property type="entry name" value="CATION EFFLUX PROTEIN/ ZINC TRANSPORTER"/>
    <property type="match status" value="1"/>
</dbReference>
<keyword evidence="3 8" id="KW-0812">Transmembrane</keyword>
<feature type="compositionally biased region" description="Basic and acidic residues" evidence="7">
    <location>
        <begin position="116"/>
        <end position="133"/>
    </location>
</feature>
<evidence type="ECO:0000256" key="1">
    <source>
        <dbReference type="ARBA" id="ARBA00004141"/>
    </source>
</evidence>
<dbReference type="InterPro" id="IPR027470">
    <property type="entry name" value="Cation_efflux_CTD"/>
</dbReference>
<dbReference type="PANTHER" id="PTHR11562:SF100">
    <property type="entry name" value="METAL TOLERANCE PROTEIN A2"/>
    <property type="match status" value="1"/>
</dbReference>
<dbReference type="STRING" id="3750.A0A498IDJ0"/>
<evidence type="ECO:0000256" key="5">
    <source>
        <dbReference type="ARBA" id="ARBA00022989"/>
    </source>
</evidence>
<evidence type="ECO:0000256" key="8">
    <source>
        <dbReference type="SAM" id="Phobius"/>
    </source>
</evidence>
<evidence type="ECO:0000256" key="2">
    <source>
        <dbReference type="ARBA" id="ARBA00008873"/>
    </source>
</evidence>
<dbReference type="SUPFAM" id="SSF160240">
    <property type="entry name" value="Cation efflux protein cytoplasmic domain-like"/>
    <property type="match status" value="1"/>
</dbReference>
<comment type="subcellular location">
    <subcellularLocation>
        <location evidence="1">Membrane</location>
        <topology evidence="1">Multi-pass membrane protein</topology>
    </subcellularLocation>
</comment>
<comment type="caution">
    <text evidence="10">The sequence shown here is derived from an EMBL/GenBank/DDBJ whole genome shotgun (WGS) entry which is preliminary data.</text>
</comment>
<proteinExistence type="inferred from homology"/>
<dbReference type="EMBL" id="RDQH01000339">
    <property type="protein sequence ID" value="RXH79243.1"/>
    <property type="molecule type" value="Genomic_DNA"/>
</dbReference>
<protein>
    <recommendedName>
        <fullName evidence="9">Cation efflux protein cytoplasmic domain-containing protein</fullName>
    </recommendedName>
</protein>
<reference evidence="10 11" key="1">
    <citation type="submission" date="2018-10" db="EMBL/GenBank/DDBJ databases">
        <title>A high-quality apple genome assembly.</title>
        <authorList>
            <person name="Hu J."/>
        </authorList>
    </citation>
    <scope>NUCLEOTIDE SEQUENCE [LARGE SCALE GENOMIC DNA]</scope>
    <source>
        <strain evidence="11">cv. HFTH1</strain>
        <tissue evidence="10">Young leaf</tissue>
    </source>
</reference>
<keyword evidence="5 8" id="KW-1133">Transmembrane helix</keyword>
<keyword evidence="4" id="KW-0864">Zinc transport</keyword>
<evidence type="ECO:0000256" key="3">
    <source>
        <dbReference type="ARBA" id="ARBA00022692"/>
    </source>
</evidence>
<keyword evidence="4" id="KW-0862">Zinc</keyword>
<keyword evidence="4" id="KW-0406">Ion transport</keyword>
<dbReference type="Proteomes" id="UP000290289">
    <property type="component" value="Chromosome 13"/>
</dbReference>
<evidence type="ECO:0000256" key="6">
    <source>
        <dbReference type="ARBA" id="ARBA00023136"/>
    </source>
</evidence>
<evidence type="ECO:0000259" key="9">
    <source>
        <dbReference type="Pfam" id="PF16916"/>
    </source>
</evidence>
<organism evidence="10 11">
    <name type="scientific">Malus domestica</name>
    <name type="common">Apple</name>
    <name type="synonym">Pyrus malus</name>
    <dbReference type="NCBI Taxonomy" id="3750"/>
    <lineage>
        <taxon>Eukaryota</taxon>
        <taxon>Viridiplantae</taxon>
        <taxon>Streptophyta</taxon>
        <taxon>Embryophyta</taxon>
        <taxon>Tracheophyta</taxon>
        <taxon>Spermatophyta</taxon>
        <taxon>Magnoliopsida</taxon>
        <taxon>eudicotyledons</taxon>
        <taxon>Gunneridae</taxon>
        <taxon>Pentapetalae</taxon>
        <taxon>rosids</taxon>
        <taxon>fabids</taxon>
        <taxon>Rosales</taxon>
        <taxon>Rosaceae</taxon>
        <taxon>Amygdaloideae</taxon>
        <taxon>Maleae</taxon>
        <taxon>Malus</taxon>
    </lineage>
</organism>
<accession>A0A498IDJ0</accession>
<keyword evidence="4" id="KW-0813">Transport</keyword>